<evidence type="ECO:0000313" key="2">
    <source>
        <dbReference type="EMBL" id="GLS26114.1"/>
    </source>
</evidence>
<evidence type="ECO:0000256" key="1">
    <source>
        <dbReference type="SAM" id="Phobius"/>
    </source>
</evidence>
<feature type="transmembrane region" description="Helical" evidence="1">
    <location>
        <begin position="65"/>
        <end position="83"/>
    </location>
</feature>
<accession>A0AA37T390</accession>
<keyword evidence="3" id="KW-1185">Reference proteome</keyword>
<dbReference type="AlphaFoldDB" id="A0AA37T390"/>
<proteinExistence type="predicted"/>
<keyword evidence="1" id="KW-0812">Transmembrane</keyword>
<dbReference type="InterPro" id="IPR016870">
    <property type="entry name" value="UCP028137"/>
</dbReference>
<feature type="transmembrane region" description="Helical" evidence="1">
    <location>
        <begin position="89"/>
        <end position="109"/>
    </location>
</feature>
<reference evidence="2 3" key="1">
    <citation type="journal article" date="2014" name="Int. J. Syst. Evol. Microbiol.">
        <title>Complete genome sequence of Corynebacterium casei LMG S-19264T (=DSM 44701T), isolated from a smear-ripened cheese.</title>
        <authorList>
            <consortium name="US DOE Joint Genome Institute (JGI-PGF)"/>
            <person name="Walter F."/>
            <person name="Albersmeier A."/>
            <person name="Kalinowski J."/>
            <person name="Ruckert C."/>
        </authorList>
    </citation>
    <scope>NUCLEOTIDE SEQUENCE [LARGE SCALE GENOMIC DNA]</scope>
    <source>
        <strain evidence="2 3">NBRC 110095</strain>
    </source>
</reference>
<feature type="transmembrane region" description="Helical" evidence="1">
    <location>
        <begin position="190"/>
        <end position="214"/>
    </location>
</feature>
<feature type="transmembrane region" description="Helical" evidence="1">
    <location>
        <begin position="36"/>
        <end position="58"/>
    </location>
</feature>
<organism evidence="2 3">
    <name type="scientific">Marinibactrum halimedae</name>
    <dbReference type="NCBI Taxonomy" id="1444977"/>
    <lineage>
        <taxon>Bacteria</taxon>
        <taxon>Pseudomonadati</taxon>
        <taxon>Pseudomonadota</taxon>
        <taxon>Gammaproteobacteria</taxon>
        <taxon>Cellvibrionales</taxon>
        <taxon>Cellvibrionaceae</taxon>
        <taxon>Marinibactrum</taxon>
    </lineage>
</organism>
<comment type="caution">
    <text evidence="2">The sequence shown here is derived from an EMBL/GenBank/DDBJ whole genome shotgun (WGS) entry which is preliminary data.</text>
</comment>
<dbReference type="NCBIfam" id="NF041646">
    <property type="entry name" value="VC0807_fam"/>
    <property type="match status" value="1"/>
</dbReference>
<gene>
    <name evidence="2" type="ORF">GCM10007877_18290</name>
</gene>
<evidence type="ECO:0000313" key="3">
    <source>
        <dbReference type="Proteomes" id="UP001156870"/>
    </source>
</evidence>
<feature type="transmembrane region" description="Helical" evidence="1">
    <location>
        <begin position="12"/>
        <end position="30"/>
    </location>
</feature>
<dbReference type="RefSeq" id="WP_232593014.1">
    <property type="nucleotide sequence ID" value="NZ_BSPD01000039.1"/>
</dbReference>
<dbReference type="EMBL" id="BSPD01000039">
    <property type="protein sequence ID" value="GLS26114.1"/>
    <property type="molecule type" value="Genomic_DNA"/>
</dbReference>
<protein>
    <recommendedName>
        <fullName evidence="4">MFS transporter</fullName>
    </recommendedName>
</protein>
<keyword evidence="1" id="KW-0472">Membrane</keyword>
<sequence>MSNETPKKRENVFFNLVFNVVIPTVILMKFSNEEYLGNQLGLVVALSFPLTYGIVDFFRSGKINFFSALGFFGTLLTGGIGLLQLDPKYIAIKEAAIPGLIALAILGSLKTRFPLVKTIMFNENIMQVDKIHEALEKHGNENAFERVLVRASYILSGSFVLSSVLNYVLAKIIVVSPPGTDAFNEELGKMMAWSFPVISVPAMIVMMVAMFYLISQLQKLTHMALDDLVANAS</sequence>
<evidence type="ECO:0008006" key="4">
    <source>
        <dbReference type="Google" id="ProtNLM"/>
    </source>
</evidence>
<feature type="transmembrane region" description="Helical" evidence="1">
    <location>
        <begin position="147"/>
        <end position="170"/>
    </location>
</feature>
<dbReference type="PIRSF" id="PIRSF028137">
    <property type="entry name" value="UCP028137"/>
    <property type="match status" value="1"/>
</dbReference>
<dbReference type="Proteomes" id="UP001156870">
    <property type="component" value="Unassembled WGS sequence"/>
</dbReference>
<keyword evidence="1" id="KW-1133">Transmembrane helix</keyword>
<name>A0AA37T390_9GAMM</name>